<gene>
    <name evidence="2" type="ORF">DUI87_28262</name>
</gene>
<reference evidence="2 3" key="1">
    <citation type="submission" date="2018-07" db="EMBL/GenBank/DDBJ databases">
        <title>A high quality draft genome assembly of the barn swallow (H. rustica rustica).</title>
        <authorList>
            <person name="Formenti G."/>
            <person name="Chiara M."/>
            <person name="Poveda L."/>
            <person name="Francoijs K.-J."/>
            <person name="Bonisoli-Alquati A."/>
            <person name="Canova L."/>
            <person name="Gianfranceschi L."/>
            <person name="Horner D.S."/>
            <person name="Saino N."/>
        </authorList>
    </citation>
    <scope>NUCLEOTIDE SEQUENCE [LARGE SCALE GENOMIC DNA]</scope>
    <source>
        <strain evidence="2">Chelidonia</strain>
        <tissue evidence="2">Blood</tissue>
    </source>
</reference>
<dbReference type="Proteomes" id="UP000269221">
    <property type="component" value="Unassembled WGS sequence"/>
</dbReference>
<feature type="region of interest" description="Disordered" evidence="1">
    <location>
        <begin position="1"/>
        <end position="27"/>
    </location>
</feature>
<comment type="caution">
    <text evidence="2">The sequence shown here is derived from an EMBL/GenBank/DDBJ whole genome shotgun (WGS) entry which is preliminary data.</text>
</comment>
<evidence type="ECO:0000313" key="2">
    <source>
        <dbReference type="EMBL" id="RMB95275.1"/>
    </source>
</evidence>
<organism evidence="2 3">
    <name type="scientific">Hirundo rustica rustica</name>
    <dbReference type="NCBI Taxonomy" id="333673"/>
    <lineage>
        <taxon>Eukaryota</taxon>
        <taxon>Metazoa</taxon>
        <taxon>Chordata</taxon>
        <taxon>Craniata</taxon>
        <taxon>Vertebrata</taxon>
        <taxon>Euteleostomi</taxon>
        <taxon>Archelosauria</taxon>
        <taxon>Archosauria</taxon>
        <taxon>Dinosauria</taxon>
        <taxon>Saurischia</taxon>
        <taxon>Theropoda</taxon>
        <taxon>Coelurosauria</taxon>
        <taxon>Aves</taxon>
        <taxon>Neognathae</taxon>
        <taxon>Neoaves</taxon>
        <taxon>Telluraves</taxon>
        <taxon>Australaves</taxon>
        <taxon>Passeriformes</taxon>
        <taxon>Sylvioidea</taxon>
        <taxon>Hirundinidae</taxon>
        <taxon>Hirundo</taxon>
    </lineage>
</organism>
<evidence type="ECO:0000256" key="1">
    <source>
        <dbReference type="SAM" id="MobiDB-lite"/>
    </source>
</evidence>
<keyword evidence="3" id="KW-1185">Reference proteome</keyword>
<evidence type="ECO:0000313" key="3">
    <source>
        <dbReference type="Proteomes" id="UP000269221"/>
    </source>
</evidence>
<dbReference type="AlphaFoldDB" id="A0A3M0J3A6"/>
<protein>
    <submittedName>
        <fullName evidence="2">Uncharacterized protein</fullName>
    </submittedName>
</protein>
<proteinExistence type="predicted"/>
<dbReference type="EMBL" id="QRBI01000187">
    <property type="protein sequence ID" value="RMB95275.1"/>
    <property type="molecule type" value="Genomic_DNA"/>
</dbReference>
<name>A0A3M0J3A6_HIRRU</name>
<sequence>MGADRSRCGKNTGWVQDRGGDGARMGAGQSWCHRHGWDMERVWDRGRVLFWADGICLSKKFSSGIRFSQEQRGKKSEVQDECKSWKLDRKNLCENLLSACDFFVFHSDKLHEMKIKGGKTETAMFDLPHALAGFSKRSFLAAGWNSTKVIPEGILVQESSSS</sequence>
<accession>A0A3M0J3A6</accession>